<dbReference type="OrthoDB" id="5080278at2"/>
<feature type="compositionally biased region" description="Basic and acidic residues" evidence="1">
    <location>
        <begin position="1"/>
        <end position="11"/>
    </location>
</feature>
<dbReference type="InterPro" id="IPR012902">
    <property type="entry name" value="N_methyl_site"/>
</dbReference>
<accession>A0A5C8HUY6</accession>
<reference evidence="3 4" key="1">
    <citation type="submission" date="2019-08" db="EMBL/GenBank/DDBJ databases">
        <authorList>
            <person name="Dong K."/>
        </authorList>
    </citation>
    <scope>NUCLEOTIDE SEQUENCE [LARGE SCALE GENOMIC DNA]</scope>
    <source>
        <strain evidence="3 4">K-1</strain>
    </source>
</reference>
<evidence type="ECO:0000313" key="4">
    <source>
        <dbReference type="Proteomes" id="UP000321949"/>
    </source>
</evidence>
<keyword evidence="2" id="KW-0472">Membrane</keyword>
<feature type="transmembrane region" description="Helical" evidence="2">
    <location>
        <begin position="88"/>
        <end position="112"/>
    </location>
</feature>
<feature type="compositionally biased region" description="Basic and acidic residues" evidence="1">
    <location>
        <begin position="32"/>
        <end position="41"/>
    </location>
</feature>
<proteinExistence type="predicted"/>
<dbReference type="AlphaFoldDB" id="A0A5C8HUY6"/>
<protein>
    <submittedName>
        <fullName evidence="3">Type II secretion system protein</fullName>
    </submittedName>
</protein>
<dbReference type="Pfam" id="PF07963">
    <property type="entry name" value="N_methyl"/>
    <property type="match status" value="1"/>
</dbReference>
<dbReference type="Gene3D" id="3.30.700.10">
    <property type="entry name" value="Glycoprotein, Type 4 Pilin"/>
    <property type="match status" value="1"/>
</dbReference>
<organism evidence="3 4">
    <name type="scientific">Microbacterium saccharophilum</name>
    <dbReference type="NCBI Taxonomy" id="1213358"/>
    <lineage>
        <taxon>Bacteria</taxon>
        <taxon>Bacillati</taxon>
        <taxon>Actinomycetota</taxon>
        <taxon>Actinomycetes</taxon>
        <taxon>Micrococcales</taxon>
        <taxon>Microbacteriaceae</taxon>
        <taxon>Microbacterium</taxon>
    </lineage>
</organism>
<comment type="caution">
    <text evidence="3">The sequence shown here is derived from an EMBL/GenBank/DDBJ whole genome shotgun (WGS) entry which is preliminary data.</text>
</comment>
<gene>
    <name evidence="3" type="ORF">FVP74_13835</name>
</gene>
<keyword evidence="2" id="KW-0812">Transmembrane</keyword>
<dbReference type="SUPFAM" id="SSF54523">
    <property type="entry name" value="Pili subunits"/>
    <property type="match status" value="1"/>
</dbReference>
<dbReference type="NCBIfam" id="TIGR02532">
    <property type="entry name" value="IV_pilin_GFxxxE"/>
    <property type="match status" value="1"/>
</dbReference>
<dbReference type="Proteomes" id="UP000321949">
    <property type="component" value="Unassembled WGS sequence"/>
</dbReference>
<sequence length="202" mass="20369">MMGTGEGDRPRGGHSQTRLCISHGSPEPCDPPEERRFPPDRRLRRAHQGAGPVQSPPTGGTHMRTIRNYVQAEKARREESGDESGFSLIELIVVVVILGILAAVAIPIFAGLQDNAKNQSLKAIAGNAASAVAANLATATPSVTAGGGAAVPTSVYNATGATVALTKPTTGAPTLSNFCVTATATTGGDLAGATAATSGPAC</sequence>
<keyword evidence="2" id="KW-1133">Transmembrane helix</keyword>
<evidence type="ECO:0000256" key="2">
    <source>
        <dbReference type="SAM" id="Phobius"/>
    </source>
</evidence>
<evidence type="ECO:0000256" key="1">
    <source>
        <dbReference type="SAM" id="MobiDB-lite"/>
    </source>
</evidence>
<dbReference type="InterPro" id="IPR045584">
    <property type="entry name" value="Pilin-like"/>
</dbReference>
<dbReference type="EMBL" id="VRSX01000007">
    <property type="protein sequence ID" value="TXK08767.1"/>
    <property type="molecule type" value="Genomic_DNA"/>
</dbReference>
<name>A0A5C8HUY6_9MICO</name>
<evidence type="ECO:0000313" key="3">
    <source>
        <dbReference type="EMBL" id="TXK08767.1"/>
    </source>
</evidence>
<dbReference type="PROSITE" id="PS00409">
    <property type="entry name" value="PROKAR_NTER_METHYL"/>
    <property type="match status" value="1"/>
</dbReference>
<keyword evidence="4" id="KW-1185">Reference proteome</keyword>
<feature type="region of interest" description="Disordered" evidence="1">
    <location>
        <begin position="1"/>
        <end position="63"/>
    </location>
</feature>